<evidence type="ECO:0000313" key="1">
    <source>
        <dbReference type="EMBL" id="JAC01755.1"/>
    </source>
</evidence>
<accession>W8CBH0</accession>
<dbReference type="EMBL" id="GAMC01004804">
    <property type="protein sequence ID" value="JAC01752.1"/>
    <property type="molecule type" value="mRNA"/>
</dbReference>
<protein>
    <submittedName>
        <fullName evidence="1">Uncharacterized protein</fullName>
    </submittedName>
</protein>
<dbReference type="PANTHER" id="PTHR10773">
    <property type="entry name" value="DNA-DIRECTED RNA POLYMERASES I, II, AND III SUBUNIT RPABC2"/>
    <property type="match status" value="1"/>
</dbReference>
<organism evidence="1">
    <name type="scientific">Ceratitis capitata</name>
    <name type="common">Mediterranean fruit fly</name>
    <name type="synonym">Tephritis capitata</name>
    <dbReference type="NCBI Taxonomy" id="7213"/>
    <lineage>
        <taxon>Eukaryota</taxon>
        <taxon>Metazoa</taxon>
        <taxon>Ecdysozoa</taxon>
        <taxon>Arthropoda</taxon>
        <taxon>Hexapoda</taxon>
        <taxon>Insecta</taxon>
        <taxon>Pterygota</taxon>
        <taxon>Neoptera</taxon>
        <taxon>Endopterygota</taxon>
        <taxon>Diptera</taxon>
        <taxon>Brachycera</taxon>
        <taxon>Muscomorpha</taxon>
        <taxon>Tephritoidea</taxon>
        <taxon>Tephritidae</taxon>
        <taxon>Ceratitis</taxon>
        <taxon>Ceratitis</taxon>
    </lineage>
</organism>
<feature type="non-terminal residue" evidence="1">
    <location>
        <position position="1"/>
    </location>
</feature>
<dbReference type="PANTHER" id="PTHR10773:SF19">
    <property type="match status" value="1"/>
</dbReference>
<reference evidence="1" key="1">
    <citation type="submission" date="2013-07" db="EMBL/GenBank/DDBJ databases">
        <authorList>
            <person name="Geib S."/>
        </authorList>
    </citation>
    <scope>NUCLEOTIDE SEQUENCE</scope>
</reference>
<dbReference type="EMBL" id="GAMC01004801">
    <property type="protein sequence ID" value="JAC01755.1"/>
    <property type="molecule type" value="mRNA"/>
</dbReference>
<sequence>AKQNKLHLNKRILLSNIKIYLKKFNFKMGKKSQSKEKTHELETQNKIATKCSKRQRRKAPETWKQNVRKTLRQSGREYVSVNGKIVKEREMQPACGSTCHLSCSTKIEPNQRQLIHNTFWKLNDEQKMYFYWKYTTRIAPKRRRKTTINETRRGFSMKYRFEINGDMQYVCSKFFFATLDISPRRIYYFYEHCYDKEICMPRTNALLGKGMSRKTVLRQRLEEIRNHIKTYLNESKGISNNKLFLPTGVSLESMYKSYAERVAQPLKKLWYKKIFHKEFNLEFQTHPEVRNETQRTIYAEEQNFSFNEISHVLEEPVLTSHSSPSTM</sequence>
<reference evidence="1" key="2">
    <citation type="journal article" date="2014" name="BMC Genomics">
        <title>A genomic perspective to assessing quality of mass-reared SIT flies used in Mediterranean fruit fly (Ceratitis capitata) eradication in California.</title>
        <authorList>
            <person name="Calla B."/>
            <person name="Hall B."/>
            <person name="Hou S."/>
            <person name="Geib S.M."/>
        </authorList>
    </citation>
    <scope>NUCLEOTIDE SEQUENCE</scope>
</reference>
<dbReference type="OrthoDB" id="8036033at2759"/>
<name>W8CBH0_CERCA</name>
<proteinExistence type="evidence at transcript level"/>
<dbReference type="AlphaFoldDB" id="W8CBH0"/>